<dbReference type="OrthoDB" id="9801098at2"/>
<protein>
    <recommendedName>
        <fullName evidence="3">AMP nucleosidase</fullName>
        <ecNumber evidence="2">3.2.2.4</ecNumber>
    </recommendedName>
    <alternativeName>
        <fullName evidence="3">AMP nucleosidase</fullName>
    </alternativeName>
</protein>
<sequence length="360" mass="40951">MSEDTHAADYLGRHWQTGSTGLQGKVEELLNLAHGRSDNRQLYQDMLLSIVRMAQADRNRWDAKIMRHTIRELEEAFARLEQFKRRRKVTVFGSARTPVDSELYNVARHMGRLLAEDDFMAITGGGGGIMEAVHVGAELDNSLSFNITLPFEQKPNRVVAGTSHDMPFRFFFLRKLFLVREADAIVLCPGGFGTLDETLEVLTLVQTGKSPMVPIILLDVPGGGYWSALLDFFHHQLLAEGYILASDLKLLQQVDSPEQALDRIRHFYSNYHSSRWHNDQYLIRLNRPLTPEALDMLNTRFTDICSSGGFTQKPFAEPALEDPELQHLAHLTFALNARAQGRLRELIDELNRPENQIDPR</sequence>
<dbReference type="SUPFAM" id="SSF102405">
    <property type="entry name" value="MCP/YpsA-like"/>
    <property type="match status" value="1"/>
</dbReference>
<comment type="catalytic activity">
    <reaction evidence="1">
        <text>AMP + H2O = D-ribose 5-phosphate + adenine</text>
        <dbReference type="Rhea" id="RHEA:20129"/>
        <dbReference type="ChEBI" id="CHEBI:15377"/>
        <dbReference type="ChEBI" id="CHEBI:16708"/>
        <dbReference type="ChEBI" id="CHEBI:78346"/>
        <dbReference type="ChEBI" id="CHEBI:456215"/>
        <dbReference type="EC" id="3.2.2.4"/>
    </reaction>
</comment>
<gene>
    <name evidence="4" type="ORF">SAMN05216578_103278</name>
</gene>
<evidence type="ECO:0000313" key="4">
    <source>
        <dbReference type="EMBL" id="SFQ77557.1"/>
    </source>
</evidence>
<dbReference type="InterPro" id="IPR052341">
    <property type="entry name" value="LOG_family_nucleotidases"/>
</dbReference>
<evidence type="ECO:0000256" key="3">
    <source>
        <dbReference type="ARBA" id="ARBA00031983"/>
    </source>
</evidence>
<dbReference type="GO" id="GO:0008714">
    <property type="term" value="F:AMP nucleosidase activity"/>
    <property type="evidence" value="ECO:0007669"/>
    <property type="project" value="UniProtKB-EC"/>
</dbReference>
<proteinExistence type="predicted"/>
<dbReference type="EMBL" id="FOYD01000003">
    <property type="protein sequence ID" value="SFQ77557.1"/>
    <property type="molecule type" value="Genomic_DNA"/>
</dbReference>
<dbReference type="Proteomes" id="UP000242815">
    <property type="component" value="Unassembled WGS sequence"/>
</dbReference>
<dbReference type="InterPro" id="IPR031100">
    <property type="entry name" value="LOG_fam"/>
</dbReference>
<dbReference type="STRING" id="1002526.SAMN05216578_103278"/>
<dbReference type="AlphaFoldDB" id="A0A1I6B9S5"/>
<dbReference type="PANTHER" id="PTHR43393:SF2">
    <property type="entry name" value="CYTOKININ RIBOSIDE 5'-MONOPHOSPHATE PHOSPHORIBOHYDROLASE"/>
    <property type="match status" value="1"/>
</dbReference>
<dbReference type="GO" id="GO:0009691">
    <property type="term" value="P:cytokinin biosynthetic process"/>
    <property type="evidence" value="ECO:0007669"/>
    <property type="project" value="InterPro"/>
</dbReference>
<evidence type="ECO:0000256" key="2">
    <source>
        <dbReference type="ARBA" id="ARBA00011985"/>
    </source>
</evidence>
<dbReference type="PANTHER" id="PTHR43393">
    <property type="entry name" value="CYTOKININ RIBOSIDE 5'-MONOPHOSPHATE PHOSPHORIBOHYDROLASE"/>
    <property type="match status" value="1"/>
</dbReference>
<dbReference type="InterPro" id="IPR005269">
    <property type="entry name" value="LOG"/>
</dbReference>
<accession>A0A1I6B9S5</accession>
<dbReference type="Gene3D" id="3.40.50.450">
    <property type="match status" value="1"/>
</dbReference>
<organism evidence="4 5">
    <name type="scientific">Halopseudomonas formosensis</name>
    <dbReference type="NCBI Taxonomy" id="1002526"/>
    <lineage>
        <taxon>Bacteria</taxon>
        <taxon>Pseudomonadati</taxon>
        <taxon>Pseudomonadota</taxon>
        <taxon>Gammaproteobacteria</taxon>
        <taxon>Pseudomonadales</taxon>
        <taxon>Pseudomonadaceae</taxon>
        <taxon>Halopseudomonas</taxon>
    </lineage>
</organism>
<reference evidence="4 5" key="1">
    <citation type="submission" date="2016-10" db="EMBL/GenBank/DDBJ databases">
        <authorList>
            <person name="de Groot N.N."/>
        </authorList>
    </citation>
    <scope>NUCLEOTIDE SEQUENCE [LARGE SCALE GENOMIC DNA]</scope>
    <source>
        <strain evidence="4 5">JCM 18415</strain>
    </source>
</reference>
<dbReference type="RefSeq" id="WP_090538235.1">
    <property type="nucleotide sequence ID" value="NZ_FOYD01000003.1"/>
</dbReference>
<dbReference type="Pfam" id="PF03641">
    <property type="entry name" value="Lysine_decarbox"/>
    <property type="match status" value="1"/>
</dbReference>
<dbReference type="EC" id="3.2.2.4" evidence="2"/>
<dbReference type="NCBIfam" id="TIGR00730">
    <property type="entry name" value="Rossman fold protein, TIGR00730 family"/>
    <property type="match status" value="1"/>
</dbReference>
<evidence type="ECO:0000256" key="1">
    <source>
        <dbReference type="ARBA" id="ARBA00000274"/>
    </source>
</evidence>
<dbReference type="GO" id="GO:0005829">
    <property type="term" value="C:cytosol"/>
    <property type="evidence" value="ECO:0007669"/>
    <property type="project" value="TreeGrafter"/>
</dbReference>
<name>A0A1I6B9S5_9GAMM</name>
<evidence type="ECO:0000313" key="5">
    <source>
        <dbReference type="Proteomes" id="UP000242815"/>
    </source>
</evidence>